<name>A0A426YZV0_ENSVE</name>
<gene>
    <name evidence="1" type="ORF">B296_00016024</name>
</gene>
<dbReference type="AlphaFoldDB" id="A0A426YZV0"/>
<proteinExistence type="predicted"/>
<protein>
    <submittedName>
        <fullName evidence="1">Uncharacterized protein</fullName>
    </submittedName>
</protein>
<dbReference type="EMBL" id="AMZH03009251">
    <property type="protein sequence ID" value="RRT57253.1"/>
    <property type="molecule type" value="Genomic_DNA"/>
</dbReference>
<sequence>MSPLLQGEDAAYSDVRGYPRARPDSSFPVSSSRFTFLPKSGTRYGVAEHSSTFQHCFSCCKVMWGVHDVFVALLSVCDTYLFCFSRGKEFLLRMEAVCIPDVSSTLMITLHHLFQPGTPDTVLHNIPTLVLKYDVSWQVLIGCH</sequence>
<comment type="caution">
    <text evidence="1">The sequence shown here is derived from an EMBL/GenBank/DDBJ whole genome shotgun (WGS) entry which is preliminary data.</text>
</comment>
<accession>A0A426YZV0</accession>
<organism evidence="1 2">
    <name type="scientific">Ensete ventricosum</name>
    <name type="common">Abyssinian banana</name>
    <name type="synonym">Musa ensete</name>
    <dbReference type="NCBI Taxonomy" id="4639"/>
    <lineage>
        <taxon>Eukaryota</taxon>
        <taxon>Viridiplantae</taxon>
        <taxon>Streptophyta</taxon>
        <taxon>Embryophyta</taxon>
        <taxon>Tracheophyta</taxon>
        <taxon>Spermatophyta</taxon>
        <taxon>Magnoliopsida</taxon>
        <taxon>Liliopsida</taxon>
        <taxon>Zingiberales</taxon>
        <taxon>Musaceae</taxon>
        <taxon>Ensete</taxon>
    </lineage>
</organism>
<evidence type="ECO:0000313" key="2">
    <source>
        <dbReference type="Proteomes" id="UP000287651"/>
    </source>
</evidence>
<reference evidence="1 2" key="1">
    <citation type="journal article" date="2014" name="Agronomy (Basel)">
        <title>A Draft Genome Sequence for Ensete ventricosum, the Drought-Tolerant Tree Against Hunger.</title>
        <authorList>
            <person name="Harrison J."/>
            <person name="Moore K.A."/>
            <person name="Paszkiewicz K."/>
            <person name="Jones T."/>
            <person name="Grant M."/>
            <person name="Ambacheew D."/>
            <person name="Muzemil S."/>
            <person name="Studholme D.J."/>
        </authorList>
    </citation>
    <scope>NUCLEOTIDE SEQUENCE [LARGE SCALE GENOMIC DNA]</scope>
</reference>
<evidence type="ECO:0000313" key="1">
    <source>
        <dbReference type="EMBL" id="RRT57253.1"/>
    </source>
</evidence>
<dbReference type="Proteomes" id="UP000287651">
    <property type="component" value="Unassembled WGS sequence"/>
</dbReference>